<feature type="compositionally biased region" description="Polar residues" evidence="1">
    <location>
        <begin position="250"/>
        <end position="261"/>
    </location>
</feature>
<sequence length="272" mass="28624">MNFFKTLVTPKITKETATPDAPKDQSQKENQPAATTTVAQVSEPPAALKGMSIPPPPPPEPPKMEIKGETAAKPVKPTPKEEPKAAAKTPESSKGKSARSTLSNLFRPKKVDPSKTGTLEAAAKPEPPPPVQEEKKKASKSSFMSLFKPKVLLDHMTTKVQAASTSGVRLLRRTAGVAVDPKSATPAPAAAAETVKAKEEPKAAAKSSEAVVENKPTVASQADDDAANVPKKLEKRNSIQLFFKILGQKRNSTDAGVQTESAPVAAGAEKAK</sequence>
<dbReference type="CTD" id="8537"/>
<feature type="region of interest" description="Disordered" evidence="1">
    <location>
        <begin position="1"/>
        <end position="143"/>
    </location>
</feature>
<name>A0A6J2Q3X8_COTGO</name>
<feature type="compositionally biased region" description="Polar residues" evidence="1">
    <location>
        <begin position="28"/>
        <end position="40"/>
    </location>
</feature>
<feature type="compositionally biased region" description="Low complexity" evidence="1">
    <location>
        <begin position="204"/>
        <end position="213"/>
    </location>
</feature>
<feature type="region of interest" description="Disordered" evidence="1">
    <location>
        <begin position="179"/>
        <end position="231"/>
    </location>
</feature>
<organism evidence="2 3">
    <name type="scientific">Cottoperca gobio</name>
    <name type="common">Frogmouth</name>
    <name type="synonym">Aphritis gobio</name>
    <dbReference type="NCBI Taxonomy" id="56716"/>
    <lineage>
        <taxon>Eukaryota</taxon>
        <taxon>Metazoa</taxon>
        <taxon>Chordata</taxon>
        <taxon>Craniata</taxon>
        <taxon>Vertebrata</taxon>
        <taxon>Euteleostomi</taxon>
        <taxon>Actinopterygii</taxon>
        <taxon>Neopterygii</taxon>
        <taxon>Teleostei</taxon>
        <taxon>Neoteleostei</taxon>
        <taxon>Acanthomorphata</taxon>
        <taxon>Eupercaria</taxon>
        <taxon>Perciformes</taxon>
        <taxon>Notothenioidei</taxon>
        <taxon>Bovichtidae</taxon>
        <taxon>Cottoperca</taxon>
    </lineage>
</organism>
<dbReference type="Proteomes" id="UP000504630">
    <property type="component" value="Chromosome 7"/>
</dbReference>
<dbReference type="RefSeq" id="XP_029292416.1">
    <property type="nucleotide sequence ID" value="XM_029436556.1"/>
</dbReference>
<proteinExistence type="predicted"/>
<protein>
    <submittedName>
        <fullName evidence="3">Breast carcinoma-amplified sequence 1 isoform X3</fullName>
    </submittedName>
</protein>
<keyword evidence="2" id="KW-1185">Reference proteome</keyword>
<evidence type="ECO:0000256" key="1">
    <source>
        <dbReference type="SAM" id="MobiDB-lite"/>
    </source>
</evidence>
<accession>A0A6J2Q3X8</accession>
<reference evidence="3" key="1">
    <citation type="submission" date="2025-08" db="UniProtKB">
        <authorList>
            <consortium name="RefSeq"/>
        </authorList>
    </citation>
    <scope>IDENTIFICATION</scope>
</reference>
<dbReference type="GeneID" id="115011393"/>
<feature type="region of interest" description="Disordered" evidence="1">
    <location>
        <begin position="250"/>
        <end position="272"/>
    </location>
</feature>
<evidence type="ECO:0000313" key="2">
    <source>
        <dbReference type="Proteomes" id="UP000504630"/>
    </source>
</evidence>
<gene>
    <name evidence="3" type="primary">bcas1</name>
</gene>
<feature type="compositionally biased region" description="Low complexity" evidence="1">
    <location>
        <begin position="182"/>
        <end position="194"/>
    </location>
</feature>
<evidence type="ECO:0000313" key="3">
    <source>
        <dbReference type="RefSeq" id="XP_029292416.1"/>
    </source>
</evidence>
<dbReference type="AlphaFoldDB" id="A0A6J2Q3X8"/>